<gene>
    <name evidence="1" type="ORF">RESH_01692</name>
</gene>
<organism evidence="1 2">
    <name type="scientific">Rhodopirellula europaea SH398</name>
    <dbReference type="NCBI Taxonomy" id="1263868"/>
    <lineage>
        <taxon>Bacteria</taxon>
        <taxon>Pseudomonadati</taxon>
        <taxon>Planctomycetota</taxon>
        <taxon>Planctomycetia</taxon>
        <taxon>Pirellulales</taxon>
        <taxon>Pirellulaceae</taxon>
        <taxon>Rhodopirellula</taxon>
    </lineage>
</organism>
<protein>
    <submittedName>
        <fullName evidence="1">Uncharacterized protein</fullName>
    </submittedName>
</protein>
<name>M5S7U0_9BACT</name>
<dbReference type="Proteomes" id="UP000011996">
    <property type="component" value="Unassembled WGS sequence"/>
</dbReference>
<dbReference type="STRING" id="1263868.RESH_01692"/>
<reference evidence="1 2" key="1">
    <citation type="journal article" date="2013" name="Mar. Genomics">
        <title>Expression of sulfatases in Rhodopirellula baltica and the diversity of sulfatases in the genus Rhodopirellula.</title>
        <authorList>
            <person name="Wegner C.E."/>
            <person name="Richter-Heitmann T."/>
            <person name="Klindworth A."/>
            <person name="Klockow C."/>
            <person name="Richter M."/>
            <person name="Achstetter T."/>
            <person name="Glockner F.O."/>
            <person name="Harder J."/>
        </authorList>
    </citation>
    <scope>NUCLEOTIDE SEQUENCE [LARGE SCALE GENOMIC DNA]</scope>
    <source>
        <strain evidence="1 2">SH398</strain>
    </source>
</reference>
<dbReference type="EMBL" id="ANOF01000059">
    <property type="protein sequence ID" value="EMI27708.1"/>
    <property type="molecule type" value="Genomic_DNA"/>
</dbReference>
<comment type="caution">
    <text evidence="1">The sequence shown here is derived from an EMBL/GenBank/DDBJ whole genome shotgun (WGS) entry which is preliminary data.</text>
</comment>
<proteinExistence type="predicted"/>
<sequence length="40" mass="4496">MRIDFRNLRNGRSHAADDFQPAACSHWSLIAHLVCRTGAT</sequence>
<accession>M5S7U0</accession>
<dbReference type="PATRIC" id="fig|1263868.3.peg.1833"/>
<evidence type="ECO:0000313" key="2">
    <source>
        <dbReference type="Proteomes" id="UP000011996"/>
    </source>
</evidence>
<dbReference type="AlphaFoldDB" id="M5S7U0"/>
<evidence type="ECO:0000313" key="1">
    <source>
        <dbReference type="EMBL" id="EMI27708.1"/>
    </source>
</evidence>